<proteinExistence type="predicted"/>
<reference evidence="2 3" key="1">
    <citation type="journal article" date="2019" name="Nat. Med.">
        <title>A library of human gut bacterial isolates paired with longitudinal multiomics data enables mechanistic microbiome research.</title>
        <authorList>
            <person name="Poyet M."/>
            <person name="Groussin M."/>
            <person name="Gibbons S.M."/>
            <person name="Avila-Pacheco J."/>
            <person name="Jiang X."/>
            <person name="Kearney S.M."/>
            <person name="Perrotta A.R."/>
            <person name="Berdy B."/>
            <person name="Zhao S."/>
            <person name="Lieberman T.D."/>
            <person name="Swanson P.K."/>
            <person name="Smith M."/>
            <person name="Roesemann S."/>
            <person name="Alexander J.E."/>
            <person name="Rich S.A."/>
            <person name="Livny J."/>
            <person name="Vlamakis H."/>
            <person name="Clish C."/>
            <person name="Bullock K."/>
            <person name="Deik A."/>
            <person name="Scott J."/>
            <person name="Pierce K.A."/>
            <person name="Xavier R.J."/>
            <person name="Alm E.J."/>
        </authorList>
    </citation>
    <scope>NUCLEOTIDE SEQUENCE [LARGE SCALE GENOMIC DNA]</scope>
    <source>
        <strain evidence="2 3">BIOML-A2</strain>
    </source>
</reference>
<gene>
    <name evidence="2" type="ORF">GKE97_01605</name>
</gene>
<dbReference type="GO" id="GO:0008641">
    <property type="term" value="F:ubiquitin-like modifier activating enzyme activity"/>
    <property type="evidence" value="ECO:0007669"/>
    <property type="project" value="InterPro"/>
</dbReference>
<evidence type="ECO:0000259" key="1">
    <source>
        <dbReference type="Pfam" id="PF00899"/>
    </source>
</evidence>
<dbReference type="EMBL" id="WKPR01000002">
    <property type="protein sequence ID" value="MSB18209.1"/>
    <property type="molecule type" value="Genomic_DNA"/>
</dbReference>
<evidence type="ECO:0000313" key="3">
    <source>
        <dbReference type="Proteomes" id="UP000434475"/>
    </source>
</evidence>
<dbReference type="Gene3D" id="3.40.50.720">
    <property type="entry name" value="NAD(P)-binding Rossmann-like Domain"/>
    <property type="match status" value="1"/>
</dbReference>
<dbReference type="RefSeq" id="WP_172697103.1">
    <property type="nucleotide sequence ID" value="NZ_WKPR01000002.1"/>
</dbReference>
<accession>A0A6I2QWP2</accession>
<feature type="domain" description="THIF-type NAD/FAD binding fold" evidence="1">
    <location>
        <begin position="10"/>
        <end position="242"/>
    </location>
</feature>
<dbReference type="Proteomes" id="UP000434475">
    <property type="component" value="Unassembled WGS sequence"/>
</dbReference>
<dbReference type="Pfam" id="PF00899">
    <property type="entry name" value="ThiF"/>
    <property type="match status" value="1"/>
</dbReference>
<evidence type="ECO:0000313" key="2">
    <source>
        <dbReference type="EMBL" id="MSB18209.1"/>
    </source>
</evidence>
<name>A0A6I2QWP2_FLAPL</name>
<dbReference type="InterPro" id="IPR000594">
    <property type="entry name" value="ThiF_NAD_FAD-bd"/>
</dbReference>
<protein>
    <recommendedName>
        <fullName evidence="1">THIF-type NAD/FAD binding fold domain-containing protein</fullName>
    </recommendedName>
</protein>
<sequence>MRFPTDVPVKLVMLGTGGTGGHAAPHLYRLLHALNRPARFILCDGDLVEAKNLIRQNFAPADLGQNKARVLAERYASVFGMKAEYVPSFVETREELMRLIRPGIWEIKEGPYLYKLKREMVLLLGCVDNNKSRRLCHEAFCQSQDLVYIDSGNEEFSGQVVCGVRRNGRTIFKPVGGIAPEILKAQDRFPSEISCAEAAQADPQSMAANIMAATVMVDMVYNILTHGRSRVRVTEFSTQTAKMQTTLESAKRVAA</sequence>
<dbReference type="SUPFAM" id="SSF69572">
    <property type="entry name" value="Activating enzymes of the ubiquitin-like proteins"/>
    <property type="match status" value="1"/>
</dbReference>
<dbReference type="AlphaFoldDB" id="A0A6I2QWP2"/>
<comment type="caution">
    <text evidence="2">The sequence shown here is derived from an EMBL/GenBank/DDBJ whole genome shotgun (WGS) entry which is preliminary data.</text>
</comment>
<dbReference type="InterPro" id="IPR035985">
    <property type="entry name" value="Ubiquitin-activating_enz"/>
</dbReference>
<organism evidence="2 3">
    <name type="scientific">Flavonifractor plautii</name>
    <name type="common">Fusobacterium plautii</name>
    <dbReference type="NCBI Taxonomy" id="292800"/>
    <lineage>
        <taxon>Bacteria</taxon>
        <taxon>Bacillati</taxon>
        <taxon>Bacillota</taxon>
        <taxon>Clostridia</taxon>
        <taxon>Eubacteriales</taxon>
        <taxon>Oscillospiraceae</taxon>
        <taxon>Flavonifractor</taxon>
    </lineage>
</organism>